<evidence type="ECO:0000313" key="1">
    <source>
        <dbReference type="EMBL" id="GFZ30432.1"/>
    </source>
</evidence>
<protein>
    <submittedName>
        <fullName evidence="1">Uncharacterized protein</fullName>
    </submittedName>
</protein>
<gene>
    <name evidence="1" type="ORF">CSC2_09580</name>
</gene>
<dbReference type="EMBL" id="BMBA01000001">
    <property type="protein sequence ID" value="GFZ30432.1"/>
    <property type="molecule type" value="Genomic_DNA"/>
</dbReference>
<dbReference type="RefSeq" id="WP_206868404.1">
    <property type="nucleotide sequence ID" value="NZ_BMBA01000001.1"/>
</dbReference>
<keyword evidence="2" id="KW-1185">Reference proteome</keyword>
<comment type="caution">
    <text evidence="1">The sequence shown here is derived from an EMBL/GenBank/DDBJ whole genome shotgun (WGS) entry which is preliminary data.</text>
</comment>
<sequence>MKKKKYIVGLVVIVVLAVGVLAFQKLAHGRNISNMNGTFESADSEGLTKNFSAKGGYDNIKIQAKGEITEGTIKVTVTDPKGNNVWESNISKDNASEVKEFKTVTGDWKINVTPEKTNGKYIIDCTQEK</sequence>
<organism evidence="1 2">
    <name type="scientific">Clostridium zeae</name>
    <dbReference type="NCBI Taxonomy" id="2759022"/>
    <lineage>
        <taxon>Bacteria</taxon>
        <taxon>Bacillati</taxon>
        <taxon>Bacillota</taxon>
        <taxon>Clostridia</taxon>
        <taxon>Eubacteriales</taxon>
        <taxon>Clostridiaceae</taxon>
        <taxon>Clostridium</taxon>
    </lineage>
</organism>
<dbReference type="Proteomes" id="UP000663802">
    <property type="component" value="Unassembled WGS sequence"/>
</dbReference>
<name>A0ABQ1E6M9_9CLOT</name>
<proteinExistence type="predicted"/>
<accession>A0ABQ1E6M9</accession>
<reference evidence="1 2" key="1">
    <citation type="journal article" date="2021" name="Int. J. Syst. Evol. Microbiol.">
        <title>Clostridium zeae sp. nov., isolated from corn silage.</title>
        <authorList>
            <person name="Kobayashi H."/>
            <person name="Tanizawa Y."/>
            <person name="Yagura M."/>
            <person name="Sakamoto M."/>
            <person name="Ohkuma M."/>
            <person name="Tohno M."/>
        </authorList>
    </citation>
    <scope>NUCLEOTIDE SEQUENCE [LARGE SCALE GENOMIC DNA]</scope>
    <source>
        <strain evidence="1 2">CSC2</strain>
    </source>
</reference>
<evidence type="ECO:0000313" key="2">
    <source>
        <dbReference type="Proteomes" id="UP000663802"/>
    </source>
</evidence>